<keyword evidence="2" id="KW-1185">Reference proteome</keyword>
<organism evidence="1 2">
    <name type="scientific">Dryococelus australis</name>
    <dbReference type="NCBI Taxonomy" id="614101"/>
    <lineage>
        <taxon>Eukaryota</taxon>
        <taxon>Metazoa</taxon>
        <taxon>Ecdysozoa</taxon>
        <taxon>Arthropoda</taxon>
        <taxon>Hexapoda</taxon>
        <taxon>Insecta</taxon>
        <taxon>Pterygota</taxon>
        <taxon>Neoptera</taxon>
        <taxon>Polyneoptera</taxon>
        <taxon>Phasmatodea</taxon>
        <taxon>Verophasmatodea</taxon>
        <taxon>Anareolatae</taxon>
        <taxon>Phasmatidae</taxon>
        <taxon>Eurycanthinae</taxon>
        <taxon>Dryococelus</taxon>
    </lineage>
</organism>
<evidence type="ECO:0000313" key="1">
    <source>
        <dbReference type="EMBL" id="KAJ8873071.1"/>
    </source>
</evidence>
<dbReference type="EMBL" id="JARBHB010000011">
    <property type="protein sequence ID" value="KAJ8873071.1"/>
    <property type="molecule type" value="Genomic_DNA"/>
</dbReference>
<name>A0ABQ9GM20_9NEOP</name>
<reference evidence="1 2" key="1">
    <citation type="submission" date="2023-02" db="EMBL/GenBank/DDBJ databases">
        <title>LHISI_Scaffold_Assembly.</title>
        <authorList>
            <person name="Stuart O.P."/>
            <person name="Cleave R."/>
            <person name="Magrath M.J.L."/>
            <person name="Mikheyev A.S."/>
        </authorList>
    </citation>
    <scope>NUCLEOTIDE SEQUENCE [LARGE SCALE GENOMIC DNA]</scope>
    <source>
        <strain evidence="1">Daus_M_001</strain>
        <tissue evidence="1">Leg muscle</tissue>
    </source>
</reference>
<accession>A0ABQ9GM20</accession>
<sequence>MSEHNYMYQVQTELHVKGPQIFLNNVFWQNKIEPKMTKFYTDCFIYELNHPRHTRNMQIHEMNIKKDI</sequence>
<gene>
    <name evidence="1" type="ORF">PR048_026687</name>
</gene>
<comment type="caution">
    <text evidence="1">The sequence shown here is derived from an EMBL/GenBank/DDBJ whole genome shotgun (WGS) entry which is preliminary data.</text>
</comment>
<dbReference type="Proteomes" id="UP001159363">
    <property type="component" value="Chromosome 10"/>
</dbReference>
<protein>
    <submittedName>
        <fullName evidence="1">Uncharacterized protein</fullName>
    </submittedName>
</protein>
<evidence type="ECO:0000313" key="2">
    <source>
        <dbReference type="Proteomes" id="UP001159363"/>
    </source>
</evidence>
<proteinExistence type="predicted"/>